<dbReference type="SUPFAM" id="SSF52266">
    <property type="entry name" value="SGNH hydrolase"/>
    <property type="match status" value="1"/>
</dbReference>
<keyword evidence="2" id="KW-1003">Cell membrane</keyword>
<organism evidence="10">
    <name type="scientific">freshwater metagenome</name>
    <dbReference type="NCBI Taxonomy" id="449393"/>
    <lineage>
        <taxon>unclassified sequences</taxon>
        <taxon>metagenomes</taxon>
        <taxon>ecological metagenomes</taxon>
    </lineage>
</organism>
<gene>
    <name evidence="10" type="ORF">UFOPK3789_01095</name>
</gene>
<evidence type="ECO:0000256" key="3">
    <source>
        <dbReference type="ARBA" id="ARBA00022679"/>
    </source>
</evidence>
<feature type="transmembrane region" description="Helical" evidence="8">
    <location>
        <begin position="338"/>
        <end position="359"/>
    </location>
</feature>
<dbReference type="InterPro" id="IPR036514">
    <property type="entry name" value="SGNH_hydro_sf"/>
</dbReference>
<name>A0A6J7KMW2_9ZZZZ</name>
<evidence type="ECO:0000256" key="8">
    <source>
        <dbReference type="SAM" id="Phobius"/>
    </source>
</evidence>
<evidence type="ECO:0000256" key="7">
    <source>
        <dbReference type="ARBA" id="ARBA00023315"/>
    </source>
</evidence>
<comment type="subcellular location">
    <subcellularLocation>
        <location evidence="1">Cell membrane</location>
        <topology evidence="1">Multi-pass membrane protein</topology>
    </subcellularLocation>
</comment>
<accession>A0A6J7KMW2</accession>
<keyword evidence="6 8" id="KW-0472">Membrane</keyword>
<keyword evidence="4 8" id="KW-0812">Transmembrane</keyword>
<dbReference type="InterPro" id="IPR050879">
    <property type="entry name" value="Acyltransferase_3"/>
</dbReference>
<evidence type="ECO:0000256" key="2">
    <source>
        <dbReference type="ARBA" id="ARBA00022475"/>
    </source>
</evidence>
<evidence type="ECO:0000256" key="6">
    <source>
        <dbReference type="ARBA" id="ARBA00023136"/>
    </source>
</evidence>
<dbReference type="Pfam" id="PF01757">
    <property type="entry name" value="Acyl_transf_3"/>
    <property type="match status" value="1"/>
</dbReference>
<dbReference type="PANTHER" id="PTHR23028">
    <property type="entry name" value="ACETYLTRANSFERASE"/>
    <property type="match status" value="1"/>
</dbReference>
<feature type="transmembrane region" description="Helical" evidence="8">
    <location>
        <begin position="380"/>
        <end position="400"/>
    </location>
</feature>
<dbReference type="AlphaFoldDB" id="A0A6J7KMW2"/>
<dbReference type="GO" id="GO:0005886">
    <property type="term" value="C:plasma membrane"/>
    <property type="evidence" value="ECO:0007669"/>
    <property type="project" value="UniProtKB-SubCell"/>
</dbReference>
<feature type="transmembrane region" description="Helical" evidence="8">
    <location>
        <begin position="88"/>
        <end position="108"/>
    </location>
</feature>
<evidence type="ECO:0000259" key="9">
    <source>
        <dbReference type="Pfam" id="PF01757"/>
    </source>
</evidence>
<feature type="transmembrane region" description="Helical" evidence="8">
    <location>
        <begin position="46"/>
        <end position="68"/>
    </location>
</feature>
<feature type="transmembrane region" description="Helical" evidence="8">
    <location>
        <begin position="275"/>
        <end position="295"/>
    </location>
</feature>
<protein>
    <submittedName>
        <fullName evidence="10">Unannotated protein</fullName>
    </submittedName>
</protein>
<feature type="transmembrane region" description="Helical" evidence="8">
    <location>
        <begin position="223"/>
        <end position="240"/>
    </location>
</feature>
<feature type="domain" description="Acyltransferase 3" evidence="9">
    <location>
        <begin position="23"/>
        <end position="361"/>
    </location>
</feature>
<dbReference type="GO" id="GO:0009103">
    <property type="term" value="P:lipopolysaccharide biosynthetic process"/>
    <property type="evidence" value="ECO:0007669"/>
    <property type="project" value="TreeGrafter"/>
</dbReference>
<feature type="transmembrane region" description="Helical" evidence="8">
    <location>
        <begin position="307"/>
        <end position="326"/>
    </location>
</feature>
<proteinExistence type="predicted"/>
<keyword evidence="3" id="KW-0808">Transferase</keyword>
<keyword evidence="5 8" id="KW-1133">Transmembrane helix</keyword>
<keyword evidence="7" id="KW-0012">Acyltransferase</keyword>
<feature type="transmembrane region" description="Helical" evidence="8">
    <location>
        <begin position="160"/>
        <end position="176"/>
    </location>
</feature>
<evidence type="ECO:0000313" key="10">
    <source>
        <dbReference type="EMBL" id="CAB4957738.1"/>
    </source>
</evidence>
<feature type="transmembrane region" description="Helical" evidence="8">
    <location>
        <begin position="252"/>
        <end position="269"/>
    </location>
</feature>
<feature type="transmembrane region" description="Helical" evidence="8">
    <location>
        <begin position="188"/>
        <end position="208"/>
    </location>
</feature>
<evidence type="ECO:0000256" key="1">
    <source>
        <dbReference type="ARBA" id="ARBA00004651"/>
    </source>
</evidence>
<dbReference type="InterPro" id="IPR002656">
    <property type="entry name" value="Acyl_transf_3_dom"/>
</dbReference>
<evidence type="ECO:0000256" key="4">
    <source>
        <dbReference type="ARBA" id="ARBA00022692"/>
    </source>
</evidence>
<evidence type="ECO:0000256" key="5">
    <source>
        <dbReference type="ARBA" id="ARBA00022989"/>
    </source>
</evidence>
<reference evidence="10" key="1">
    <citation type="submission" date="2020-05" db="EMBL/GenBank/DDBJ databases">
        <authorList>
            <person name="Chiriac C."/>
            <person name="Salcher M."/>
            <person name="Ghai R."/>
            <person name="Kavagutti S V."/>
        </authorList>
    </citation>
    <scope>NUCLEOTIDE SEQUENCE</scope>
</reference>
<dbReference type="EMBL" id="CAFBNL010000069">
    <property type="protein sequence ID" value="CAB4957738.1"/>
    <property type="molecule type" value="Genomic_DNA"/>
</dbReference>
<dbReference type="PANTHER" id="PTHR23028:SF53">
    <property type="entry name" value="ACYL_TRANSF_3 DOMAIN-CONTAINING PROTEIN"/>
    <property type="match status" value="1"/>
</dbReference>
<dbReference type="GO" id="GO:0016747">
    <property type="term" value="F:acyltransferase activity, transferring groups other than amino-acyl groups"/>
    <property type="evidence" value="ECO:0007669"/>
    <property type="project" value="InterPro"/>
</dbReference>
<dbReference type="Gene3D" id="3.40.50.1110">
    <property type="entry name" value="SGNH hydrolase"/>
    <property type="match status" value="1"/>
</dbReference>
<sequence>MTASVAEQAPPAWQPLAERRHITALDGARGAAVIAVLLFHGGVLRGGYLGVDLFFVLSGYLITSILLAETARSGTIGLGGFWARRARRLLPALFLMLVAVCAYAVFIAKPTELNQIRGDFLATVGYVANWHLVLAHYDYWRLFTSPSPLNHTWSLAIEEQFYVVWPLVALGVGFIVRRGRTAIAWARAMFFTSLTLSIFSAALALQIWHSSKGTVRIYYGTDTRAAAILFGAALASWIAWRGAASSKRGRLSLEVLGFIATAILVWAYFRLEQGGLYSGGLLICSLAATAVIAAITHPESGPLARALSARPFVEAGIISYGLYLWHWPIYVWLNADRVGLSGWLLLTVRLAVTIAVALLSYRFVEKPIRYGAFSAKTLRWFTPCAAALLVALAILSTRGAQASPIKEKSPKEQVAAAVQNARRHPGSSRLMIVGNSVGYELADQGFAPLDVEFGIATLNASVIACHFPTVVLERGTELEGGMPARDCTPNWSKSVAEFDPDIVMLTLGSTQMAGQKTDRWVTPCDGVYAGWINRAMEDAIRILTARGARLVLTTSAYSDIFFQVPSAAPFTRCHNEAITRFAKRHPAVGLVDLARRVCPKYKNCSGKEQGITLRPDGVHYQGAGALLIARWMIPQLGLPKNPQPSSGPTGTAKP</sequence>